<dbReference type="PANTHER" id="PTHR30043:SF1">
    <property type="entry name" value="ABC TRANSPORT SYSTEM PERMEASE PROTEIN P69"/>
    <property type="match status" value="1"/>
</dbReference>
<reference evidence="9 10" key="1">
    <citation type="journal article" date="2000" name="Arch. Microbiol.">
        <title>Rhodobaca bogoriensis gen. nov. and sp. nov., an alkaliphilic purple nonsulfur bacterium from African Rift Valley soda lakes.</title>
        <authorList>
            <person name="Milford A.D."/>
            <person name="Achenbach L.A."/>
            <person name="Jung D.O."/>
            <person name="Madigan M.T."/>
        </authorList>
    </citation>
    <scope>NUCLEOTIDE SEQUENCE [LARGE SCALE GENOMIC DNA]</scope>
    <source>
        <strain evidence="9 10">2376</strain>
    </source>
</reference>
<dbReference type="GO" id="GO:0005886">
    <property type="term" value="C:plasma membrane"/>
    <property type="evidence" value="ECO:0007669"/>
    <property type="project" value="UniProtKB-SubCell"/>
</dbReference>
<evidence type="ECO:0000256" key="1">
    <source>
        <dbReference type="ARBA" id="ARBA00004651"/>
    </source>
</evidence>
<evidence type="ECO:0000256" key="6">
    <source>
        <dbReference type="ARBA" id="ARBA00023136"/>
    </source>
</evidence>
<dbReference type="SUPFAM" id="SSF161098">
    <property type="entry name" value="MetI-like"/>
    <property type="match status" value="1"/>
</dbReference>
<dbReference type="EMBL" id="JACBXS010000045">
    <property type="protein sequence ID" value="NYS26429.1"/>
    <property type="molecule type" value="Genomic_DNA"/>
</dbReference>
<evidence type="ECO:0000313" key="10">
    <source>
        <dbReference type="Proteomes" id="UP000529417"/>
    </source>
</evidence>
<name>A0A7Z0I2Q1_9RHOB</name>
<feature type="transmembrane region" description="Helical" evidence="7">
    <location>
        <begin position="226"/>
        <end position="246"/>
    </location>
</feature>
<keyword evidence="4 7" id="KW-0812">Transmembrane</keyword>
<evidence type="ECO:0000256" key="5">
    <source>
        <dbReference type="ARBA" id="ARBA00022989"/>
    </source>
</evidence>
<dbReference type="InterPro" id="IPR035906">
    <property type="entry name" value="MetI-like_sf"/>
</dbReference>
<dbReference type="Pfam" id="PF00528">
    <property type="entry name" value="BPD_transp_1"/>
    <property type="match status" value="1"/>
</dbReference>
<keyword evidence="3" id="KW-1003">Cell membrane</keyword>
<protein>
    <submittedName>
        <fullName evidence="9">Phosphonate ABC transporter, permease protein PhnE</fullName>
    </submittedName>
</protein>
<dbReference type="AlphaFoldDB" id="A0A7Z0I2Q1"/>
<evidence type="ECO:0000256" key="7">
    <source>
        <dbReference type="RuleBase" id="RU363032"/>
    </source>
</evidence>
<keyword evidence="6 7" id="KW-0472">Membrane</keyword>
<evidence type="ECO:0000256" key="2">
    <source>
        <dbReference type="ARBA" id="ARBA00022448"/>
    </source>
</evidence>
<feature type="transmembrane region" description="Helical" evidence="7">
    <location>
        <begin position="112"/>
        <end position="135"/>
    </location>
</feature>
<dbReference type="Proteomes" id="UP000529417">
    <property type="component" value="Unassembled WGS sequence"/>
</dbReference>
<dbReference type="GO" id="GO:0015416">
    <property type="term" value="F:ABC-type phosphonate transporter activity"/>
    <property type="evidence" value="ECO:0007669"/>
    <property type="project" value="InterPro"/>
</dbReference>
<dbReference type="InterPro" id="IPR005769">
    <property type="entry name" value="PhnE/PtxC"/>
</dbReference>
<gene>
    <name evidence="9" type="primary">phnE</name>
    <name evidence="9" type="ORF">HUK65_15690</name>
</gene>
<dbReference type="PANTHER" id="PTHR30043">
    <property type="entry name" value="PHOSPHONATES TRANSPORT SYSTEM PERMEASE PROTEIN"/>
    <property type="match status" value="1"/>
</dbReference>
<dbReference type="PROSITE" id="PS50928">
    <property type="entry name" value="ABC_TM1"/>
    <property type="match status" value="1"/>
</dbReference>
<evidence type="ECO:0000259" key="8">
    <source>
        <dbReference type="PROSITE" id="PS50928"/>
    </source>
</evidence>
<keyword evidence="10" id="KW-1185">Reference proteome</keyword>
<feature type="transmembrane region" description="Helical" evidence="7">
    <location>
        <begin position="35"/>
        <end position="57"/>
    </location>
</feature>
<dbReference type="NCBIfam" id="TIGR01097">
    <property type="entry name" value="PhnE"/>
    <property type="match status" value="1"/>
</dbReference>
<evidence type="ECO:0000256" key="3">
    <source>
        <dbReference type="ARBA" id="ARBA00022475"/>
    </source>
</evidence>
<feature type="domain" description="ABC transmembrane type-1" evidence="8">
    <location>
        <begin position="59"/>
        <end position="243"/>
    </location>
</feature>
<dbReference type="CDD" id="cd06261">
    <property type="entry name" value="TM_PBP2"/>
    <property type="match status" value="1"/>
</dbReference>
<accession>A0A7Z0I2Q1</accession>
<feature type="transmembrane region" description="Helical" evidence="7">
    <location>
        <begin position="64"/>
        <end position="85"/>
    </location>
</feature>
<comment type="caution">
    <text evidence="9">The sequence shown here is derived from an EMBL/GenBank/DDBJ whole genome shotgun (WGS) entry which is preliminary data.</text>
</comment>
<evidence type="ECO:0000313" key="9">
    <source>
        <dbReference type="EMBL" id="NYS26429.1"/>
    </source>
</evidence>
<keyword evidence="2 7" id="KW-0813">Transport</keyword>
<keyword evidence="5 7" id="KW-1133">Transmembrane helix</keyword>
<feature type="transmembrane region" description="Helical" evidence="7">
    <location>
        <begin position="170"/>
        <end position="189"/>
    </location>
</feature>
<comment type="subcellular location">
    <subcellularLocation>
        <location evidence="1 7">Cell membrane</location>
        <topology evidence="1 7">Multi-pass membrane protein</topology>
    </subcellularLocation>
</comment>
<dbReference type="InterPro" id="IPR000515">
    <property type="entry name" value="MetI-like"/>
</dbReference>
<dbReference type="Gene3D" id="1.10.3720.10">
    <property type="entry name" value="MetI-like"/>
    <property type="match status" value="1"/>
</dbReference>
<evidence type="ECO:0000256" key="4">
    <source>
        <dbReference type="ARBA" id="ARBA00022692"/>
    </source>
</evidence>
<sequence>MRKALIWTGVALVLLWCIQVTIIADTDWERIGGRFGVLGSIGRFLLLDFSLLPHLLVPAIETMMIATLGTILGCFLALPVAWFGARNVTPSLYIFYPIGRFMMVLSRSVHEIIWAILFVGAVGLGALPGILAVAVRSIGFISKITAEAIENIDPKPVEAIRAVGGNQFQVMYYGILPQIMPVVLGTIIFEWDINIRRAAVMGLVGAGGLGLVFFRQMAMFNYGGVTMVLLAILVLIIIGEIVSHYARKAVT</sequence>
<proteinExistence type="inferred from homology"/>
<comment type="similarity">
    <text evidence="7">Belongs to the binding-protein-dependent transport system permease family.</text>
</comment>
<feature type="transmembrane region" description="Helical" evidence="7">
    <location>
        <begin position="195"/>
        <end position="214"/>
    </location>
</feature>
<organism evidence="9 10">
    <name type="scientific">Rhabdonatronobacter sediminivivens</name>
    <dbReference type="NCBI Taxonomy" id="2743469"/>
    <lineage>
        <taxon>Bacteria</taxon>
        <taxon>Pseudomonadati</taxon>
        <taxon>Pseudomonadota</taxon>
        <taxon>Alphaproteobacteria</taxon>
        <taxon>Rhodobacterales</taxon>
        <taxon>Paracoccaceae</taxon>
        <taxon>Rhabdonatronobacter</taxon>
    </lineage>
</organism>